<evidence type="ECO:0000313" key="1">
    <source>
        <dbReference type="EMBL" id="MBW4546894.1"/>
    </source>
</evidence>
<dbReference type="AlphaFoldDB" id="A0A951PQF9"/>
<dbReference type="Proteomes" id="UP000753908">
    <property type="component" value="Unassembled WGS sequence"/>
</dbReference>
<sequence length="107" mass="12197">MTLVNTDKLKDSLFGISVQEQTLLCRWLFAHRTIVTFQVSTSANTSRNFRLAKHDVQYSSLVPQLSTGHPKRGSEFTVATTTGNRLARGRIPNLINDEWYLEHTSKF</sequence>
<reference evidence="1" key="1">
    <citation type="submission" date="2021-05" db="EMBL/GenBank/DDBJ databases">
        <authorList>
            <person name="Pietrasiak N."/>
            <person name="Ward R."/>
            <person name="Stajich J.E."/>
            <person name="Kurbessoian T."/>
        </authorList>
    </citation>
    <scope>NUCLEOTIDE SEQUENCE</scope>
    <source>
        <strain evidence="1">CPER-KK1</strain>
    </source>
</reference>
<gene>
    <name evidence="1" type="ORF">KME25_20985</name>
</gene>
<organism evidence="1 2">
    <name type="scientific">Symplocastrum torsivum CPER-KK1</name>
    <dbReference type="NCBI Taxonomy" id="450513"/>
    <lineage>
        <taxon>Bacteria</taxon>
        <taxon>Bacillati</taxon>
        <taxon>Cyanobacteriota</taxon>
        <taxon>Cyanophyceae</taxon>
        <taxon>Oscillatoriophycideae</taxon>
        <taxon>Oscillatoriales</taxon>
        <taxon>Microcoleaceae</taxon>
        <taxon>Symplocastrum</taxon>
    </lineage>
</organism>
<protein>
    <submittedName>
        <fullName evidence="1">Uncharacterized protein</fullName>
    </submittedName>
</protein>
<accession>A0A951PQF9</accession>
<evidence type="ECO:0000313" key="2">
    <source>
        <dbReference type="Proteomes" id="UP000753908"/>
    </source>
</evidence>
<name>A0A951PQF9_9CYAN</name>
<comment type="caution">
    <text evidence="1">The sequence shown here is derived from an EMBL/GenBank/DDBJ whole genome shotgun (WGS) entry which is preliminary data.</text>
</comment>
<dbReference type="EMBL" id="JAHHIF010000031">
    <property type="protein sequence ID" value="MBW4546894.1"/>
    <property type="molecule type" value="Genomic_DNA"/>
</dbReference>
<proteinExistence type="predicted"/>
<reference evidence="1" key="2">
    <citation type="journal article" date="2022" name="Microbiol. Resour. Announc.">
        <title>Metagenome Sequencing to Explore Phylogenomics of Terrestrial Cyanobacteria.</title>
        <authorList>
            <person name="Ward R.D."/>
            <person name="Stajich J.E."/>
            <person name="Johansen J.R."/>
            <person name="Huntemann M."/>
            <person name="Clum A."/>
            <person name="Foster B."/>
            <person name="Foster B."/>
            <person name="Roux S."/>
            <person name="Palaniappan K."/>
            <person name="Varghese N."/>
            <person name="Mukherjee S."/>
            <person name="Reddy T.B.K."/>
            <person name="Daum C."/>
            <person name="Copeland A."/>
            <person name="Chen I.A."/>
            <person name="Ivanova N.N."/>
            <person name="Kyrpides N.C."/>
            <person name="Shapiro N."/>
            <person name="Eloe-Fadrosh E.A."/>
            <person name="Pietrasiak N."/>
        </authorList>
    </citation>
    <scope>NUCLEOTIDE SEQUENCE</scope>
    <source>
        <strain evidence="1">CPER-KK1</strain>
    </source>
</reference>